<proteinExistence type="predicted"/>
<accession>A0ABQ2M2K1</accession>
<comment type="caution">
    <text evidence="2">The sequence shown here is derived from an EMBL/GenBank/DDBJ whole genome shotgun (WGS) entry which is preliminary data.</text>
</comment>
<reference evidence="3" key="1">
    <citation type="journal article" date="2019" name="Int. J. Syst. Evol. Microbiol.">
        <title>The Global Catalogue of Microorganisms (GCM) 10K type strain sequencing project: providing services to taxonomists for standard genome sequencing and annotation.</title>
        <authorList>
            <consortium name="The Broad Institute Genomics Platform"/>
            <consortium name="The Broad Institute Genome Sequencing Center for Infectious Disease"/>
            <person name="Wu L."/>
            <person name="Ma J."/>
        </authorList>
    </citation>
    <scope>NUCLEOTIDE SEQUENCE [LARGE SCALE GENOMIC DNA]</scope>
    <source>
        <strain evidence="3">CGMCC 4.7349</strain>
    </source>
</reference>
<organism evidence="2 3">
    <name type="scientific">Streptomyces lasiicapitis</name>
    <dbReference type="NCBI Taxonomy" id="1923961"/>
    <lineage>
        <taxon>Bacteria</taxon>
        <taxon>Bacillati</taxon>
        <taxon>Actinomycetota</taxon>
        <taxon>Actinomycetes</taxon>
        <taxon>Kitasatosporales</taxon>
        <taxon>Streptomycetaceae</taxon>
        <taxon>Streptomyces</taxon>
    </lineage>
</organism>
<dbReference type="InterPro" id="IPR036086">
    <property type="entry name" value="ParB/Sulfiredoxin_sf"/>
</dbReference>
<protein>
    <recommendedName>
        <fullName evidence="4">Streptomycin biosynthesis protein</fullName>
    </recommendedName>
</protein>
<gene>
    <name evidence="2" type="ORF">GCM10012286_35800</name>
</gene>
<evidence type="ECO:0000256" key="1">
    <source>
        <dbReference type="SAM" id="MobiDB-lite"/>
    </source>
</evidence>
<dbReference type="SUPFAM" id="SSF110849">
    <property type="entry name" value="ParB/Sulfiredoxin"/>
    <property type="match status" value="1"/>
</dbReference>
<evidence type="ECO:0008006" key="4">
    <source>
        <dbReference type="Google" id="ProtNLM"/>
    </source>
</evidence>
<evidence type="ECO:0000313" key="2">
    <source>
        <dbReference type="EMBL" id="GGO45975.1"/>
    </source>
</evidence>
<dbReference type="EMBL" id="BMNG01000007">
    <property type="protein sequence ID" value="GGO45975.1"/>
    <property type="molecule type" value="Genomic_DNA"/>
</dbReference>
<evidence type="ECO:0000313" key="3">
    <source>
        <dbReference type="Proteomes" id="UP000656881"/>
    </source>
</evidence>
<name>A0ABQ2M2K1_9ACTN</name>
<dbReference type="Proteomes" id="UP000656881">
    <property type="component" value="Unassembled WGS sequence"/>
</dbReference>
<feature type="region of interest" description="Disordered" evidence="1">
    <location>
        <begin position="107"/>
        <end position="140"/>
    </location>
</feature>
<feature type="region of interest" description="Disordered" evidence="1">
    <location>
        <begin position="172"/>
        <end position="215"/>
    </location>
</feature>
<sequence length="300" mass="33042">MLAESEAELPPILVHRPTMRVIDGMHRLRAALLRGVDRIDVMFVQNLDGRDLFLLAVKANVTHGLPLTLADRRAAAARIVVSHPQWSDRAIAMATGLAAKTVRAIRDRTTEGLPQPRSRTGQDGKVRPLNSAEGRRSAGEILRVNPDTPLRQVALRAGISLGTASDVRKRLRAGEDLVPPQQKGGGPAADARGSAPGVLERDRASAQRRRGAKQAEQVVVQDPAVIVHLLMRDPALRFTESGRSLLRWLNGRRIDSAEWQDLLEDVPPHCTRTVANYARQVAESWAQFAEHLDQREQAMT</sequence>
<keyword evidence="3" id="KW-1185">Reference proteome</keyword>